<feature type="transmembrane region" description="Helical" evidence="9">
    <location>
        <begin position="98"/>
        <end position="121"/>
    </location>
</feature>
<keyword evidence="3" id="KW-1003">Cell membrane</keyword>
<keyword evidence="4 9" id="KW-0997">Cell inner membrane</keyword>
<evidence type="ECO:0000256" key="2">
    <source>
        <dbReference type="ARBA" id="ARBA00022448"/>
    </source>
</evidence>
<keyword evidence="12" id="KW-1185">Reference proteome</keyword>
<dbReference type="Proteomes" id="UP000184096">
    <property type="component" value="Chromosome I"/>
</dbReference>
<dbReference type="PANTHER" id="PTHR35011">
    <property type="entry name" value="2,3-DIKETO-L-GULONATE TRAP TRANSPORTER SMALL PERMEASE PROTEIN YIAM"/>
    <property type="match status" value="1"/>
</dbReference>
<feature type="transmembrane region" description="Helical" evidence="9">
    <location>
        <begin position="25"/>
        <end position="48"/>
    </location>
</feature>
<feature type="domain" description="Tripartite ATP-independent periplasmic transporters DctQ component" evidence="10">
    <location>
        <begin position="37"/>
        <end position="168"/>
    </location>
</feature>
<keyword evidence="6 9" id="KW-1133">Transmembrane helix</keyword>
<proteinExistence type="inferred from homology"/>
<dbReference type="PANTHER" id="PTHR35011:SF4">
    <property type="entry name" value="SLL1102 PROTEIN"/>
    <property type="match status" value="1"/>
</dbReference>
<comment type="function">
    <text evidence="9">Part of the tripartite ATP-independent periplasmic (TRAP) transport system.</text>
</comment>
<feature type="transmembrane region" description="Helical" evidence="9">
    <location>
        <begin position="60"/>
        <end position="77"/>
    </location>
</feature>
<sequence length="186" mass="20795">MAAGTGAMRPLLALSEAIDALNEKIGYICNFLVLAACVVSAANAMVRYAFGYSSNGWLELQWYMFAFLVMFGASYTFKRNEHVRVEIFYLFLSERGQLWLDMIGTLFFLIPACLLLAYLSWPFFMQAYAVGEMSGNAGGLLRWPIKFVIPSGFVLLALQGVSEVIKRIAALRGEVTIDAKYERPTQ</sequence>
<comment type="subcellular location">
    <subcellularLocation>
        <location evidence="1 9">Cell inner membrane</location>
        <topology evidence="1 9">Multi-pass membrane protein</topology>
    </subcellularLocation>
</comment>
<dbReference type="Pfam" id="PF04290">
    <property type="entry name" value="DctQ"/>
    <property type="match status" value="1"/>
</dbReference>
<organism evidence="11 12">
    <name type="scientific">Bradyrhizobium erythrophlei</name>
    <dbReference type="NCBI Taxonomy" id="1437360"/>
    <lineage>
        <taxon>Bacteria</taxon>
        <taxon>Pseudomonadati</taxon>
        <taxon>Pseudomonadota</taxon>
        <taxon>Alphaproteobacteria</taxon>
        <taxon>Hyphomicrobiales</taxon>
        <taxon>Nitrobacteraceae</taxon>
        <taxon>Bradyrhizobium</taxon>
    </lineage>
</organism>
<gene>
    <name evidence="11" type="ORF">SAMN05444170_0117</name>
</gene>
<keyword evidence="7 9" id="KW-0472">Membrane</keyword>
<dbReference type="AlphaFoldDB" id="A0A1M7SSB0"/>
<dbReference type="EMBL" id="LT670849">
    <property type="protein sequence ID" value="SHN61392.1"/>
    <property type="molecule type" value="Genomic_DNA"/>
</dbReference>
<evidence type="ECO:0000256" key="9">
    <source>
        <dbReference type="RuleBase" id="RU369079"/>
    </source>
</evidence>
<protein>
    <recommendedName>
        <fullName evidence="9">TRAP transporter small permease protein</fullName>
    </recommendedName>
</protein>
<comment type="similarity">
    <text evidence="8 9">Belongs to the TRAP transporter small permease family.</text>
</comment>
<feature type="transmembrane region" description="Helical" evidence="9">
    <location>
        <begin position="141"/>
        <end position="158"/>
    </location>
</feature>
<keyword evidence="5 9" id="KW-0812">Transmembrane</keyword>
<evidence type="ECO:0000256" key="3">
    <source>
        <dbReference type="ARBA" id="ARBA00022475"/>
    </source>
</evidence>
<dbReference type="GO" id="GO:0005886">
    <property type="term" value="C:plasma membrane"/>
    <property type="evidence" value="ECO:0007669"/>
    <property type="project" value="UniProtKB-SubCell"/>
</dbReference>
<evidence type="ECO:0000313" key="11">
    <source>
        <dbReference type="EMBL" id="SHN61392.1"/>
    </source>
</evidence>
<dbReference type="GO" id="GO:0022857">
    <property type="term" value="F:transmembrane transporter activity"/>
    <property type="evidence" value="ECO:0007669"/>
    <property type="project" value="UniProtKB-UniRule"/>
</dbReference>
<evidence type="ECO:0000256" key="1">
    <source>
        <dbReference type="ARBA" id="ARBA00004429"/>
    </source>
</evidence>
<keyword evidence="2 9" id="KW-0813">Transport</keyword>
<evidence type="ECO:0000256" key="8">
    <source>
        <dbReference type="ARBA" id="ARBA00038436"/>
    </source>
</evidence>
<evidence type="ECO:0000256" key="6">
    <source>
        <dbReference type="ARBA" id="ARBA00022989"/>
    </source>
</evidence>
<accession>A0A1M7SSB0</accession>
<dbReference type="InterPro" id="IPR007387">
    <property type="entry name" value="TRAP_DctQ"/>
</dbReference>
<comment type="subunit">
    <text evidence="9">The complex comprises the extracytoplasmic solute receptor protein and the two transmembrane proteins.</text>
</comment>
<evidence type="ECO:0000259" key="10">
    <source>
        <dbReference type="Pfam" id="PF04290"/>
    </source>
</evidence>
<reference evidence="12" key="1">
    <citation type="submission" date="2016-11" db="EMBL/GenBank/DDBJ databases">
        <authorList>
            <person name="Varghese N."/>
            <person name="Submissions S."/>
        </authorList>
    </citation>
    <scope>NUCLEOTIDE SEQUENCE [LARGE SCALE GENOMIC DNA]</scope>
    <source>
        <strain evidence="12">GAS401</strain>
    </source>
</reference>
<dbReference type="InterPro" id="IPR055348">
    <property type="entry name" value="DctQ"/>
</dbReference>
<name>A0A1M7SSB0_9BRAD</name>
<evidence type="ECO:0000256" key="5">
    <source>
        <dbReference type="ARBA" id="ARBA00022692"/>
    </source>
</evidence>
<evidence type="ECO:0000256" key="4">
    <source>
        <dbReference type="ARBA" id="ARBA00022519"/>
    </source>
</evidence>
<evidence type="ECO:0000313" key="12">
    <source>
        <dbReference type="Proteomes" id="UP000184096"/>
    </source>
</evidence>
<evidence type="ECO:0000256" key="7">
    <source>
        <dbReference type="ARBA" id="ARBA00023136"/>
    </source>
</evidence>